<keyword evidence="2" id="KW-0732">Signal</keyword>
<protein>
    <recommendedName>
        <fullName evidence="3">Sulfatase-modifying factor enzyme-like domain-containing protein</fullName>
    </recommendedName>
</protein>
<feature type="compositionally biased region" description="Basic and acidic residues" evidence="1">
    <location>
        <begin position="748"/>
        <end position="757"/>
    </location>
</feature>
<proteinExistence type="predicted"/>
<dbReference type="VEuPathDB" id="CryptoDB:Cvel_19755"/>
<feature type="region of interest" description="Disordered" evidence="1">
    <location>
        <begin position="744"/>
        <end position="767"/>
    </location>
</feature>
<feature type="region of interest" description="Disordered" evidence="1">
    <location>
        <begin position="864"/>
        <end position="887"/>
    </location>
</feature>
<name>A0A0G4G282_9ALVE</name>
<dbReference type="Pfam" id="PF03781">
    <property type="entry name" value="FGE-sulfatase"/>
    <property type="match status" value="1"/>
</dbReference>
<evidence type="ECO:0000313" key="4">
    <source>
        <dbReference type="EMBL" id="CEM21857.1"/>
    </source>
</evidence>
<dbReference type="PANTHER" id="PTHR23150">
    <property type="entry name" value="SULFATASE MODIFYING FACTOR 1, 2"/>
    <property type="match status" value="1"/>
</dbReference>
<dbReference type="PANTHER" id="PTHR23150:SF19">
    <property type="entry name" value="FORMYLGLYCINE-GENERATING ENZYME"/>
    <property type="match status" value="1"/>
</dbReference>
<dbReference type="InterPro" id="IPR016187">
    <property type="entry name" value="CTDL_fold"/>
</dbReference>
<feature type="signal peptide" evidence="2">
    <location>
        <begin position="1"/>
        <end position="18"/>
    </location>
</feature>
<feature type="chain" id="PRO_5005190094" description="Sulfatase-modifying factor enzyme-like domain-containing protein" evidence="2">
    <location>
        <begin position="19"/>
        <end position="887"/>
    </location>
</feature>
<dbReference type="Gene3D" id="3.90.1580.10">
    <property type="entry name" value="paralog of FGE (formylglycine-generating enzyme)"/>
    <property type="match status" value="1"/>
</dbReference>
<evidence type="ECO:0000256" key="2">
    <source>
        <dbReference type="SAM" id="SignalP"/>
    </source>
</evidence>
<dbReference type="AlphaFoldDB" id="A0A0G4G282"/>
<dbReference type="InterPro" id="IPR051043">
    <property type="entry name" value="Sulfatase_Mod_Factor_Kinase"/>
</dbReference>
<feature type="domain" description="Sulfatase-modifying factor enzyme-like" evidence="3">
    <location>
        <begin position="627"/>
        <end position="847"/>
    </location>
</feature>
<evidence type="ECO:0000259" key="3">
    <source>
        <dbReference type="Pfam" id="PF03781"/>
    </source>
</evidence>
<accession>A0A0G4G282</accession>
<dbReference type="EMBL" id="CDMZ01000807">
    <property type="protein sequence ID" value="CEM21857.1"/>
    <property type="molecule type" value="Genomic_DNA"/>
</dbReference>
<evidence type="ECO:0000256" key="1">
    <source>
        <dbReference type="SAM" id="MobiDB-lite"/>
    </source>
</evidence>
<dbReference type="SUPFAM" id="SSF56436">
    <property type="entry name" value="C-type lectin-like"/>
    <property type="match status" value="1"/>
</dbReference>
<dbReference type="GO" id="GO:0120147">
    <property type="term" value="F:formylglycine-generating oxidase activity"/>
    <property type="evidence" value="ECO:0007669"/>
    <property type="project" value="TreeGrafter"/>
</dbReference>
<organism evidence="4">
    <name type="scientific">Chromera velia CCMP2878</name>
    <dbReference type="NCBI Taxonomy" id="1169474"/>
    <lineage>
        <taxon>Eukaryota</taxon>
        <taxon>Sar</taxon>
        <taxon>Alveolata</taxon>
        <taxon>Colpodellida</taxon>
        <taxon>Chromeraceae</taxon>
        <taxon>Chromera</taxon>
    </lineage>
</organism>
<dbReference type="PhylomeDB" id="A0A0G4G282"/>
<sequence length="887" mass="99706">MKSHVLLLVALLQLTVFGQHQIDRLFPPPAVGELRSDWLGSLQGWAEKQRDALKLPCNENPDSPRCVYEHPSLKWTRKSFVQTQSHLYDTFLFDPESQTWTVDRFLDDLEERYGGIDSVLLWAAYPFMGIDNRNQWDWLRSLPGGLEALRGVIRRFHARNVRVLLPFKPWDGYTREETGDSGETLRSEEALARIVLATEADGVNGDTMDLIPRTFVDAMERLNLTIAFEPENNIIGNYSQAEWVSLGWGFFAEDQSDPALRMTSIYSMLPGIDRAKLVDVRGRHMTHVNDRWAKEKWAIVQLAHMSGQGVESWENVWTVENKMTSRDGELYRRFSSLSRFLGERDVLSGYSNFVPYTEEIVEIQQKDGRGERGVKEEECKAAVKKGRSRCECDPRGCVHGSRFTSPHLRGSVSLLSLTAFSLINAGEGGSVASIRPQRDLVGPSTRCVDLYRGLDLGRGVEGCEQVSVPVEGHGISSVLFFETMEEERQGSGGTSKGNETEVIEREVEDFMKRMRNMTRQPANFDAAWYYTQQRQVPAPPSVPLGVSVEGDIEIPSGMVLIPGAEDFHFFAGGVEIEGGCNKRRNDTRDPRDPLDLCYYCHRPLTNFGWDCGVLGSDEFGVDVQFFWEQKPERYHDARLSIPPFAIDKNLVTNARWAEFIMETGYCPSDSFNYLAHWDLDPEAVGGRSPPSSIVNAPVVWISHEEAQAFCRWRKGRLPHAYEWQLAAEGPKRLAFPWGDEWDPSRVPPRSEARDGNPRDLLPPVGSFSPSGDSGFGVADMSGFVWEMTDSFETDHTRAVLLKGGSLYRPTGAMWYFPAIAGNRLHNKFALMSPSWERSGFLGFRCLRETGNGGGDYGASVVSSTSVRGVGGRGKKRKESLSERSVTA</sequence>
<dbReference type="InterPro" id="IPR042095">
    <property type="entry name" value="SUMF_sf"/>
</dbReference>
<dbReference type="InterPro" id="IPR005532">
    <property type="entry name" value="SUMF_dom"/>
</dbReference>
<reference evidence="4" key="1">
    <citation type="submission" date="2014-11" db="EMBL/GenBank/DDBJ databases">
        <authorList>
            <person name="Otto D Thomas"/>
            <person name="Naeem Raeece"/>
        </authorList>
    </citation>
    <scope>NUCLEOTIDE SEQUENCE</scope>
</reference>
<gene>
    <name evidence="4" type="ORF">Cvel_19755</name>
</gene>